<organism evidence="2 3">
    <name type="scientific">Sinomicrobium weinanense</name>
    <dbReference type="NCBI Taxonomy" id="2842200"/>
    <lineage>
        <taxon>Bacteria</taxon>
        <taxon>Pseudomonadati</taxon>
        <taxon>Bacteroidota</taxon>
        <taxon>Flavobacteriia</taxon>
        <taxon>Flavobacteriales</taxon>
        <taxon>Flavobacteriaceae</taxon>
        <taxon>Sinomicrobium</taxon>
    </lineage>
</organism>
<feature type="signal peptide" evidence="1">
    <location>
        <begin position="1"/>
        <end position="19"/>
    </location>
</feature>
<evidence type="ECO:0000313" key="2">
    <source>
        <dbReference type="EMBL" id="MBC9798047.1"/>
    </source>
</evidence>
<dbReference type="PROSITE" id="PS51257">
    <property type="entry name" value="PROKAR_LIPOPROTEIN"/>
    <property type="match status" value="1"/>
</dbReference>
<evidence type="ECO:0000256" key="1">
    <source>
        <dbReference type="SAM" id="SignalP"/>
    </source>
</evidence>
<gene>
    <name evidence="2" type="ORF">IBL28_18905</name>
</gene>
<feature type="chain" id="PRO_5037818087" description="DUF3568 family protein" evidence="1">
    <location>
        <begin position="20"/>
        <end position="112"/>
    </location>
</feature>
<dbReference type="Proteomes" id="UP000653730">
    <property type="component" value="Unassembled WGS sequence"/>
</dbReference>
<comment type="caution">
    <text evidence="2">The sequence shown here is derived from an EMBL/GenBank/DDBJ whole genome shotgun (WGS) entry which is preliminary data.</text>
</comment>
<evidence type="ECO:0000313" key="3">
    <source>
        <dbReference type="Proteomes" id="UP000653730"/>
    </source>
</evidence>
<name>A0A926JUZ6_9FLAO</name>
<proteinExistence type="predicted"/>
<accession>A0A926JUZ6</accession>
<dbReference type="RefSeq" id="WP_187967173.1">
    <property type="nucleotide sequence ID" value="NZ_JACVDC010000086.1"/>
</dbReference>
<reference evidence="2 3" key="1">
    <citation type="submission" date="2020-09" db="EMBL/GenBank/DDBJ databases">
        <title>Sinomicrobium weinanense sp. nov., a halophilic bacteria isolated from saline-alkali soil.</title>
        <authorList>
            <person name="Wu P."/>
            <person name="Ren H."/>
            <person name="Mei Y."/>
            <person name="Liang Y."/>
            <person name="Chen Z."/>
        </authorList>
    </citation>
    <scope>NUCLEOTIDE SEQUENCE [LARGE SCALE GENOMIC DNA]</scope>
    <source>
        <strain evidence="2 3">FJxs</strain>
    </source>
</reference>
<keyword evidence="1" id="KW-0732">Signal</keyword>
<keyword evidence="3" id="KW-1185">Reference proteome</keyword>
<dbReference type="AlphaFoldDB" id="A0A926JUZ6"/>
<dbReference type="EMBL" id="JACVDC010000086">
    <property type="protein sequence ID" value="MBC9798047.1"/>
    <property type="molecule type" value="Genomic_DNA"/>
</dbReference>
<evidence type="ECO:0008006" key="4">
    <source>
        <dbReference type="Google" id="ProtNLM"/>
    </source>
</evidence>
<protein>
    <recommendedName>
        <fullName evidence="4">DUF3568 family protein</fullName>
    </recommendedName>
</protein>
<sequence length="112" mass="12981">MKIKAVLFFLALLVLTSCAIKQEVSEESTNRMVYKTTLNKGDYEEIYRLLKSEFPDFPERRKKVVYSRGNQYYTLKINLKKNKFGLVYQNSGGQGVDDKVESVRSKIEAITE</sequence>